<dbReference type="Proteomes" id="UP000789375">
    <property type="component" value="Unassembled WGS sequence"/>
</dbReference>
<accession>A0A9N9IT99</accession>
<dbReference type="InterPro" id="IPR027417">
    <property type="entry name" value="P-loop_NTPase"/>
</dbReference>
<keyword evidence="1" id="KW-0547">Nucleotide-binding</keyword>
<dbReference type="AlphaFoldDB" id="A0A9N9IT99"/>
<gene>
    <name evidence="3" type="ORF">FMOSSE_LOCUS16540</name>
</gene>
<sequence length="68" mass="7640">FAKIESNVRNPSKCDRIRASTNLAPRYTNIVDTSGIFDTDKPNEEILEEIAHTVQKCAYGIKAILFVL</sequence>
<keyword evidence="4" id="KW-1185">Reference proteome</keyword>
<organism evidence="3 4">
    <name type="scientific">Funneliformis mosseae</name>
    <name type="common">Endomycorrhizal fungus</name>
    <name type="synonym">Glomus mosseae</name>
    <dbReference type="NCBI Taxonomy" id="27381"/>
    <lineage>
        <taxon>Eukaryota</taxon>
        <taxon>Fungi</taxon>
        <taxon>Fungi incertae sedis</taxon>
        <taxon>Mucoromycota</taxon>
        <taxon>Glomeromycotina</taxon>
        <taxon>Glomeromycetes</taxon>
        <taxon>Glomerales</taxon>
        <taxon>Glomeraceae</taxon>
        <taxon>Funneliformis</taxon>
    </lineage>
</organism>
<name>A0A9N9IT99_FUNMO</name>
<dbReference type="GO" id="GO:0005525">
    <property type="term" value="F:GTP binding"/>
    <property type="evidence" value="ECO:0007669"/>
    <property type="project" value="InterPro"/>
</dbReference>
<feature type="domain" description="AIG1-type G" evidence="2">
    <location>
        <begin position="22"/>
        <end position="68"/>
    </location>
</feature>
<dbReference type="Pfam" id="PF04548">
    <property type="entry name" value="AIG1"/>
    <property type="match status" value="1"/>
</dbReference>
<proteinExistence type="predicted"/>
<dbReference type="InterPro" id="IPR006703">
    <property type="entry name" value="G_AIG1"/>
</dbReference>
<evidence type="ECO:0000313" key="4">
    <source>
        <dbReference type="Proteomes" id="UP000789375"/>
    </source>
</evidence>
<feature type="non-terminal residue" evidence="3">
    <location>
        <position position="1"/>
    </location>
</feature>
<protein>
    <submittedName>
        <fullName evidence="3">10389_t:CDS:1</fullName>
    </submittedName>
</protein>
<comment type="caution">
    <text evidence="3">The sequence shown here is derived from an EMBL/GenBank/DDBJ whole genome shotgun (WGS) entry which is preliminary data.</text>
</comment>
<dbReference type="Gene3D" id="3.40.50.300">
    <property type="entry name" value="P-loop containing nucleotide triphosphate hydrolases"/>
    <property type="match status" value="1"/>
</dbReference>
<dbReference type="EMBL" id="CAJVPP010024054">
    <property type="protein sequence ID" value="CAG8748793.1"/>
    <property type="molecule type" value="Genomic_DNA"/>
</dbReference>
<evidence type="ECO:0000256" key="1">
    <source>
        <dbReference type="ARBA" id="ARBA00022741"/>
    </source>
</evidence>
<reference evidence="3" key="1">
    <citation type="submission" date="2021-06" db="EMBL/GenBank/DDBJ databases">
        <authorList>
            <person name="Kallberg Y."/>
            <person name="Tangrot J."/>
            <person name="Rosling A."/>
        </authorList>
    </citation>
    <scope>NUCLEOTIDE SEQUENCE</scope>
    <source>
        <strain evidence="3">87-6 pot B 2015</strain>
    </source>
</reference>
<evidence type="ECO:0000313" key="3">
    <source>
        <dbReference type="EMBL" id="CAG8748793.1"/>
    </source>
</evidence>
<evidence type="ECO:0000259" key="2">
    <source>
        <dbReference type="Pfam" id="PF04548"/>
    </source>
</evidence>